<dbReference type="EMBL" id="JOWA01000044">
    <property type="protein sequence ID" value="KEZ46237.1"/>
    <property type="molecule type" value="Genomic_DNA"/>
</dbReference>
<feature type="compositionally biased region" description="Low complexity" evidence="1">
    <location>
        <begin position="431"/>
        <end position="441"/>
    </location>
</feature>
<evidence type="ECO:0000256" key="3">
    <source>
        <dbReference type="SAM" id="SignalP"/>
    </source>
</evidence>
<dbReference type="KEGG" id="sapo:SAPIO_CDS1129"/>
<feature type="compositionally biased region" description="Acidic residues" evidence="1">
    <location>
        <begin position="403"/>
        <end position="412"/>
    </location>
</feature>
<feature type="compositionally biased region" description="Polar residues" evidence="1">
    <location>
        <begin position="311"/>
        <end position="323"/>
    </location>
</feature>
<evidence type="ECO:0000313" key="5">
    <source>
        <dbReference type="Proteomes" id="UP000028545"/>
    </source>
</evidence>
<feature type="compositionally biased region" description="Polar residues" evidence="1">
    <location>
        <begin position="331"/>
        <end position="347"/>
    </location>
</feature>
<keyword evidence="5" id="KW-1185">Reference proteome</keyword>
<evidence type="ECO:0000256" key="2">
    <source>
        <dbReference type="SAM" id="Phobius"/>
    </source>
</evidence>
<evidence type="ECO:0000256" key="1">
    <source>
        <dbReference type="SAM" id="MobiDB-lite"/>
    </source>
</evidence>
<keyword evidence="2" id="KW-0812">Transmembrane</keyword>
<keyword evidence="2" id="KW-1133">Transmembrane helix</keyword>
<feature type="compositionally biased region" description="Low complexity" evidence="1">
    <location>
        <begin position="284"/>
        <end position="295"/>
    </location>
</feature>
<accession>A0A084GFX5</accession>
<dbReference type="GeneID" id="27720201"/>
<dbReference type="RefSeq" id="XP_016646036.1">
    <property type="nucleotide sequence ID" value="XM_016784481.1"/>
</dbReference>
<feature type="transmembrane region" description="Helical" evidence="2">
    <location>
        <begin position="249"/>
        <end position="271"/>
    </location>
</feature>
<keyword evidence="2" id="KW-0472">Membrane</keyword>
<gene>
    <name evidence="4" type="ORF">SAPIO_CDS1129</name>
</gene>
<dbReference type="HOGENOM" id="CLU_020597_0_0_1"/>
<name>A0A084GFX5_PSEDA</name>
<keyword evidence="3" id="KW-0732">Signal</keyword>
<protein>
    <submittedName>
        <fullName evidence="4">Uncharacterized protein</fullName>
    </submittedName>
</protein>
<organism evidence="4 5">
    <name type="scientific">Pseudallescheria apiosperma</name>
    <name type="common">Scedosporium apiospermum</name>
    <dbReference type="NCBI Taxonomy" id="563466"/>
    <lineage>
        <taxon>Eukaryota</taxon>
        <taxon>Fungi</taxon>
        <taxon>Dikarya</taxon>
        <taxon>Ascomycota</taxon>
        <taxon>Pezizomycotina</taxon>
        <taxon>Sordariomycetes</taxon>
        <taxon>Hypocreomycetidae</taxon>
        <taxon>Microascales</taxon>
        <taxon>Microascaceae</taxon>
        <taxon>Scedosporium</taxon>
    </lineage>
</organism>
<feature type="region of interest" description="Disordered" evidence="1">
    <location>
        <begin position="282"/>
        <end position="497"/>
    </location>
</feature>
<sequence length="497" mass="50718">MGSRKTSPSLRCAATLFIVAFLISVDGAEIRHRDGIHRVSKTPPQVTPGPRLDKRALTACPASYSLCPPDLGGGCCAAGYACATESCYATTNGPVSCGGNAGYFACGADVGGGCCPVGSVCQRGGNCVAVSGVSYSHDCGDNSYLCPSELGYGCCRNGLACGKNQCYATEPMTLVFTRTMTTTDGGNAKTLTSTVTTTSTPSVGAEPTGAASETQYIKFYPTAVPKVDPLITDTGDDGGGGSGLSSAQIGGAVGGALALLAIILTAAFFIIRRLNHVAKVVKEGGPPSTTPGSPGDKPDYFNHKHRESEVDSFTTELASTSSPRTRHRSASTDTSEPASSIFGRQSTPGGGSSGFSSRRHSHRSSADSTAGRSTPGTWTRSNSTARSSTRASGSVDGAVSYETEPDEIAELEAGERIVELPADPVTRKAETAASSGATTTLAPPPTLGQGQGHKRNNSAAGRGAPQLDVVSEAGEFHGYYGPPDRLMGQTGAGQKAT</sequence>
<dbReference type="AlphaFoldDB" id="A0A084GFX5"/>
<comment type="caution">
    <text evidence="4">The sequence shown here is derived from an EMBL/GenBank/DDBJ whole genome shotgun (WGS) entry which is preliminary data.</text>
</comment>
<dbReference type="CDD" id="cd12087">
    <property type="entry name" value="TM_EGFR-like"/>
    <property type="match status" value="1"/>
</dbReference>
<dbReference type="Proteomes" id="UP000028545">
    <property type="component" value="Unassembled WGS sequence"/>
</dbReference>
<dbReference type="VEuPathDB" id="FungiDB:SAPIO_CDS1129"/>
<dbReference type="OrthoDB" id="5292518at2759"/>
<dbReference type="OMA" id="EEMHGFY"/>
<feature type="compositionally biased region" description="Basic and acidic residues" evidence="1">
    <location>
        <begin position="296"/>
        <end position="309"/>
    </location>
</feature>
<reference evidence="4 5" key="1">
    <citation type="journal article" date="2014" name="Genome Announc.">
        <title>Draft genome sequence of the pathogenic fungus Scedosporium apiospermum.</title>
        <authorList>
            <person name="Vandeputte P."/>
            <person name="Ghamrawi S."/>
            <person name="Rechenmann M."/>
            <person name="Iltis A."/>
            <person name="Giraud S."/>
            <person name="Fleury M."/>
            <person name="Thornton C."/>
            <person name="Delhaes L."/>
            <person name="Meyer W."/>
            <person name="Papon N."/>
            <person name="Bouchara J.P."/>
        </authorList>
    </citation>
    <scope>NUCLEOTIDE SEQUENCE [LARGE SCALE GENOMIC DNA]</scope>
    <source>
        <strain evidence="4 5">IHEM 14462</strain>
    </source>
</reference>
<feature type="chain" id="PRO_5001775621" evidence="3">
    <location>
        <begin position="28"/>
        <end position="497"/>
    </location>
</feature>
<feature type="compositionally biased region" description="Low complexity" evidence="1">
    <location>
        <begin position="379"/>
        <end position="394"/>
    </location>
</feature>
<feature type="compositionally biased region" description="Polar residues" evidence="1">
    <location>
        <begin position="366"/>
        <end position="378"/>
    </location>
</feature>
<proteinExistence type="predicted"/>
<feature type="signal peptide" evidence="3">
    <location>
        <begin position="1"/>
        <end position="27"/>
    </location>
</feature>
<evidence type="ECO:0000313" key="4">
    <source>
        <dbReference type="EMBL" id="KEZ46237.1"/>
    </source>
</evidence>